<sequence>MKATVNKPLKHMFMGIEIAPGTEIEVEDEITPRGMTQIISPEEYAEIFISVEDIDYVRV</sequence>
<reference evidence="1 2" key="1">
    <citation type="submission" date="2020-08" db="EMBL/GenBank/DDBJ databases">
        <title>A Genomic Blueprint of the Chicken Gut Microbiome.</title>
        <authorList>
            <person name="Gilroy R."/>
            <person name="Ravi A."/>
            <person name="Getino M."/>
            <person name="Pursley I."/>
            <person name="Horton D.L."/>
            <person name="Alikhan N.-F."/>
            <person name="Baker D."/>
            <person name="Gharbi K."/>
            <person name="Hall N."/>
            <person name="Watson M."/>
            <person name="Adriaenssens E.M."/>
            <person name="Foster-Nyarko E."/>
            <person name="Jarju S."/>
            <person name="Secka A."/>
            <person name="Antonio M."/>
            <person name="Oren A."/>
            <person name="Chaudhuri R."/>
            <person name="La Ragione R.M."/>
            <person name="Hildebrand F."/>
            <person name="Pallen M.J."/>
        </authorList>
    </citation>
    <scope>NUCLEOTIDE SEQUENCE [LARGE SCALE GENOMIC DNA]</scope>
    <source>
        <strain evidence="1 2">Sa2BVA9</strain>
    </source>
</reference>
<dbReference type="Proteomes" id="UP000608071">
    <property type="component" value="Unassembled WGS sequence"/>
</dbReference>
<evidence type="ECO:0000313" key="1">
    <source>
        <dbReference type="EMBL" id="MBD7967734.1"/>
    </source>
</evidence>
<accession>A0ABR8SW46</accession>
<keyword evidence="2" id="KW-1185">Reference proteome</keyword>
<name>A0ABR8SW46_9BACL</name>
<comment type="caution">
    <text evidence="1">The sequence shown here is derived from an EMBL/GenBank/DDBJ whole genome shotgun (WGS) entry which is preliminary data.</text>
</comment>
<dbReference type="RefSeq" id="WP_191798975.1">
    <property type="nucleotide sequence ID" value="NZ_JACSQL010000002.1"/>
</dbReference>
<proteinExistence type="predicted"/>
<gene>
    <name evidence="1" type="ORF">H9647_06650</name>
</gene>
<dbReference type="EMBL" id="JACSQL010000002">
    <property type="protein sequence ID" value="MBD7967734.1"/>
    <property type="molecule type" value="Genomic_DNA"/>
</dbReference>
<protein>
    <submittedName>
        <fullName evidence="1">Uncharacterized protein</fullName>
    </submittedName>
</protein>
<evidence type="ECO:0000313" key="2">
    <source>
        <dbReference type="Proteomes" id="UP000608071"/>
    </source>
</evidence>
<organism evidence="1 2">
    <name type="scientific">Paenibacillus gallinarum</name>
    <dbReference type="NCBI Taxonomy" id="2762232"/>
    <lineage>
        <taxon>Bacteria</taxon>
        <taxon>Bacillati</taxon>
        <taxon>Bacillota</taxon>
        <taxon>Bacilli</taxon>
        <taxon>Bacillales</taxon>
        <taxon>Paenibacillaceae</taxon>
        <taxon>Paenibacillus</taxon>
    </lineage>
</organism>